<accession>C7ZGF3</accession>
<keyword evidence="4" id="KW-0175">Coiled coil</keyword>
<dbReference type="OrthoDB" id="2283488at2759"/>
<keyword evidence="3" id="KW-0539">Nucleus</keyword>
<evidence type="ECO:0000313" key="7">
    <source>
        <dbReference type="EMBL" id="EEU36840.1"/>
    </source>
</evidence>
<dbReference type="InParanoid" id="C7ZGF3"/>
<proteinExistence type="predicted"/>
<reference evidence="7 8" key="1">
    <citation type="journal article" date="2009" name="PLoS Genet.">
        <title>The genome of Nectria haematococca: contribution of supernumerary chromosomes to gene expansion.</title>
        <authorList>
            <person name="Coleman J.J."/>
            <person name="Rounsley S.D."/>
            <person name="Rodriguez-Carres M."/>
            <person name="Kuo A."/>
            <person name="Wasmann C.C."/>
            <person name="Grimwood J."/>
            <person name="Schmutz J."/>
            <person name="Taga M."/>
            <person name="White G.J."/>
            <person name="Zhou S."/>
            <person name="Schwartz D.C."/>
            <person name="Freitag M."/>
            <person name="Ma L.J."/>
            <person name="Danchin E.G."/>
            <person name="Henrissat B."/>
            <person name="Coutinho P.M."/>
            <person name="Nelson D.R."/>
            <person name="Straney D."/>
            <person name="Napoli C.A."/>
            <person name="Barker B.M."/>
            <person name="Gribskov M."/>
            <person name="Rep M."/>
            <person name="Kroken S."/>
            <person name="Molnar I."/>
            <person name="Rensing C."/>
            <person name="Kennell J.C."/>
            <person name="Zamora J."/>
            <person name="Farman M.L."/>
            <person name="Selker E.U."/>
            <person name="Salamov A."/>
            <person name="Shapiro H."/>
            <person name="Pangilinan J."/>
            <person name="Lindquist E."/>
            <person name="Lamers C."/>
            <person name="Grigoriev I.V."/>
            <person name="Geiser D.M."/>
            <person name="Covert S.F."/>
            <person name="Temporini E."/>
            <person name="Vanetten H.D."/>
        </authorList>
    </citation>
    <scope>NUCLEOTIDE SEQUENCE [LARGE SCALE GENOMIC DNA]</scope>
    <source>
        <strain evidence="8">ATCC MYA-4622 / CBS 123669 / FGSC 9596 / NRRL 45880 / 77-13-4</strain>
    </source>
</reference>
<dbReference type="GO" id="GO:0000435">
    <property type="term" value="P:positive regulation of transcription from RNA polymerase II promoter by galactose"/>
    <property type="evidence" value="ECO:0007669"/>
    <property type="project" value="TreeGrafter"/>
</dbReference>
<feature type="region of interest" description="Disordered" evidence="5">
    <location>
        <begin position="115"/>
        <end position="159"/>
    </location>
</feature>
<keyword evidence="2" id="KW-0804">Transcription</keyword>
<dbReference type="GO" id="GO:0000981">
    <property type="term" value="F:DNA-binding transcription factor activity, RNA polymerase II-specific"/>
    <property type="evidence" value="ECO:0007669"/>
    <property type="project" value="TreeGrafter"/>
</dbReference>
<dbReference type="VEuPathDB" id="FungiDB:NECHADRAFT_1708"/>
<dbReference type="OMA" id="DWCRVHR"/>
<evidence type="ECO:0000259" key="6">
    <source>
        <dbReference type="SMART" id="SM00906"/>
    </source>
</evidence>
<evidence type="ECO:0000313" key="8">
    <source>
        <dbReference type="Proteomes" id="UP000005206"/>
    </source>
</evidence>
<protein>
    <recommendedName>
        <fullName evidence="6">Xylanolytic transcriptional activator regulatory domain-containing protein</fullName>
    </recommendedName>
</protein>
<dbReference type="RefSeq" id="XP_003042553.1">
    <property type="nucleotide sequence ID" value="XM_003042507.1"/>
</dbReference>
<organism evidence="7 8">
    <name type="scientific">Fusarium vanettenii (strain ATCC MYA-4622 / CBS 123669 / FGSC 9596 / NRRL 45880 / 77-13-4)</name>
    <name type="common">Fusarium solani subsp. pisi</name>
    <dbReference type="NCBI Taxonomy" id="660122"/>
    <lineage>
        <taxon>Eukaryota</taxon>
        <taxon>Fungi</taxon>
        <taxon>Dikarya</taxon>
        <taxon>Ascomycota</taxon>
        <taxon>Pezizomycotina</taxon>
        <taxon>Sordariomycetes</taxon>
        <taxon>Hypocreomycetidae</taxon>
        <taxon>Hypocreales</taxon>
        <taxon>Nectriaceae</taxon>
        <taxon>Fusarium</taxon>
        <taxon>Fusarium solani species complex</taxon>
        <taxon>Fusarium vanettenii</taxon>
    </lineage>
</organism>
<dbReference type="GeneID" id="9669978"/>
<gene>
    <name evidence="7" type="ORF">NECHADRAFT_1708</name>
</gene>
<feature type="coiled-coil region" evidence="4">
    <location>
        <begin position="14"/>
        <end position="41"/>
    </location>
</feature>
<dbReference type="GO" id="GO:0008270">
    <property type="term" value="F:zinc ion binding"/>
    <property type="evidence" value="ECO:0007669"/>
    <property type="project" value="InterPro"/>
</dbReference>
<dbReference type="InterPro" id="IPR051127">
    <property type="entry name" value="Fungal_SecMet_Regulators"/>
</dbReference>
<dbReference type="AlphaFoldDB" id="C7ZGF3"/>
<evidence type="ECO:0000256" key="5">
    <source>
        <dbReference type="SAM" id="MobiDB-lite"/>
    </source>
</evidence>
<dbReference type="eggNOG" id="ENOG502SIGA">
    <property type="taxonomic scope" value="Eukaryota"/>
</dbReference>
<dbReference type="GO" id="GO:0000978">
    <property type="term" value="F:RNA polymerase II cis-regulatory region sequence-specific DNA binding"/>
    <property type="evidence" value="ECO:0007669"/>
    <property type="project" value="TreeGrafter"/>
</dbReference>
<feature type="domain" description="Xylanolytic transcriptional activator regulatory" evidence="6">
    <location>
        <begin position="289"/>
        <end position="361"/>
    </location>
</feature>
<feature type="compositionally biased region" description="Polar residues" evidence="5">
    <location>
        <begin position="115"/>
        <end position="132"/>
    </location>
</feature>
<dbReference type="PANTHER" id="PTHR47424:SF12">
    <property type="entry name" value="TRANSCRIPTION FACTOR ASQA"/>
    <property type="match status" value="1"/>
</dbReference>
<dbReference type="PANTHER" id="PTHR47424">
    <property type="entry name" value="REGULATORY PROTEIN GAL4"/>
    <property type="match status" value="1"/>
</dbReference>
<dbReference type="KEGG" id="nhe:NECHADRAFT_1708"/>
<dbReference type="InterPro" id="IPR007219">
    <property type="entry name" value="XnlR_reg_dom"/>
</dbReference>
<dbReference type="EMBL" id="GG698925">
    <property type="protein sequence ID" value="EEU36840.1"/>
    <property type="molecule type" value="Genomic_DNA"/>
</dbReference>
<dbReference type="Pfam" id="PF04082">
    <property type="entry name" value="Fungal_trans"/>
    <property type="match status" value="1"/>
</dbReference>
<name>C7ZGF3_FUSV7</name>
<dbReference type="CDD" id="cd12148">
    <property type="entry name" value="fungal_TF_MHR"/>
    <property type="match status" value="1"/>
</dbReference>
<evidence type="ECO:0000256" key="3">
    <source>
        <dbReference type="ARBA" id="ARBA00023242"/>
    </source>
</evidence>
<sequence length="605" mass="67712">GSQCSNAVIKSTTLPQAYREIERLRRKIHDLESELQQQKTDSHVDLIVSASQEANIDPNLSRLSQRPARYSYGSPTWLQKGVHICAGQSTSKTWYGPSSLFYFITRVLDLLGSPGQQSANQDQLPGSVSASSLLDEPGNTVSPMDDARPPGQAGPTSTPTEEYLSLMQEEYFIELYWQSHHAAVFPIIDETEFREHYRSSWTAEGDVRKPSPLIDIVIAVSMQLGISATPAARRNFARQEGDATVVGRRYYLRCQKLLAYELESPVISTLQSQILCSVYLCCANFQNMSDSACSPVIRTAYMLGLHLDPPESLPSKEREMRRRLWWAIYILDSKIGMKYGRPFLLNRTRFLPQLPEHSLDAAMEAGSRFSPLGSNLSWLSFHRLQTELFMAVRTVYTSFFDDSLGAFTGNSASDNIEAFEAHAEAFHENLEEVDVWAQSVPDALKTTRLNNGRPLSTDSCSLDLELFAPLWLQRQRLLLELMYHNLCINLCRPFIFACSASTSGGVEQLGMRCARHAATLTKIMHQVLSSTDILNGWHEAFQWQWNAAMTLVGFVLAYPQAASTAEARKAIDVSLDVLDLYGASFAVAAKAADVVRRLRAEVDRV</sequence>
<feature type="non-terminal residue" evidence="7">
    <location>
        <position position="605"/>
    </location>
</feature>
<dbReference type="HOGENOM" id="CLU_016509_1_0_1"/>
<keyword evidence="1" id="KW-0805">Transcription regulation</keyword>
<dbReference type="SMART" id="SM00906">
    <property type="entry name" value="Fungal_trans"/>
    <property type="match status" value="1"/>
</dbReference>
<evidence type="ECO:0000256" key="4">
    <source>
        <dbReference type="SAM" id="Coils"/>
    </source>
</evidence>
<keyword evidence="8" id="KW-1185">Reference proteome</keyword>
<dbReference type="Proteomes" id="UP000005206">
    <property type="component" value="Chromosome 6"/>
</dbReference>
<feature type="non-terminal residue" evidence="7">
    <location>
        <position position="1"/>
    </location>
</feature>
<dbReference type="GO" id="GO:0006351">
    <property type="term" value="P:DNA-templated transcription"/>
    <property type="evidence" value="ECO:0007669"/>
    <property type="project" value="InterPro"/>
</dbReference>
<dbReference type="GO" id="GO:0005634">
    <property type="term" value="C:nucleus"/>
    <property type="evidence" value="ECO:0007669"/>
    <property type="project" value="TreeGrafter"/>
</dbReference>
<evidence type="ECO:0000256" key="2">
    <source>
        <dbReference type="ARBA" id="ARBA00023163"/>
    </source>
</evidence>
<evidence type="ECO:0000256" key="1">
    <source>
        <dbReference type="ARBA" id="ARBA00023015"/>
    </source>
</evidence>